<dbReference type="RefSeq" id="WP_010278871.1">
    <property type="nucleotide sequence ID" value="NZ_CP042383.1"/>
</dbReference>
<evidence type="ECO:0000313" key="9">
    <source>
        <dbReference type="Proteomes" id="UP001529201"/>
    </source>
</evidence>
<dbReference type="SUPFAM" id="SSF55120">
    <property type="entry name" value="Pseudouridine synthase"/>
    <property type="match status" value="1"/>
</dbReference>
<dbReference type="Pfam" id="PF00849">
    <property type="entry name" value="PseudoU_synth_2"/>
    <property type="match status" value="1"/>
</dbReference>
<evidence type="ECO:0000259" key="5">
    <source>
        <dbReference type="Pfam" id="PF00849"/>
    </source>
</evidence>
<dbReference type="InterPro" id="IPR020103">
    <property type="entry name" value="PsdUridine_synth_cat_dom_sf"/>
</dbReference>
<evidence type="ECO:0000256" key="3">
    <source>
        <dbReference type="ARBA" id="ARBA00031870"/>
    </source>
</evidence>
<dbReference type="InterPro" id="IPR006224">
    <property type="entry name" value="PsdUridine_synth_RluA-like_CS"/>
</dbReference>
<dbReference type="Proteomes" id="UP000321296">
    <property type="component" value="Chromosome"/>
</dbReference>
<dbReference type="InterPro" id="IPR006145">
    <property type="entry name" value="PsdUridine_synth_RsuA/RluA"/>
</dbReference>
<comment type="similarity">
    <text evidence="2">Belongs to the pseudouridine synthase RluA family.</text>
</comment>
<dbReference type="GO" id="GO:0140098">
    <property type="term" value="F:catalytic activity, acting on RNA"/>
    <property type="evidence" value="ECO:0007669"/>
    <property type="project" value="UniProtKB-ARBA"/>
</dbReference>
<dbReference type="GO" id="GO:0009982">
    <property type="term" value="F:pseudouridine synthase activity"/>
    <property type="evidence" value="ECO:0007669"/>
    <property type="project" value="InterPro"/>
</dbReference>
<dbReference type="GeneID" id="64343725"/>
<gene>
    <name evidence="7" type="ORF">FGL85_02535</name>
    <name evidence="6" type="ORF">P1N92_06140</name>
</gene>
<protein>
    <recommendedName>
        <fullName evidence="3">RNA pseudouridylate synthase</fullName>
    </recommendedName>
    <alternativeName>
        <fullName evidence="4">RNA-uridine isomerase</fullName>
    </alternativeName>
</protein>
<reference evidence="6 9" key="2">
    <citation type="submission" date="2023-02" db="EMBL/GenBank/DDBJ databases">
        <title>Antimicrobial susceptibility testing and tentative epidemiological cut-off values for Lactobacillaceae family species intended for ingestion.</title>
        <authorList>
            <person name="Noehr-Meldgaard K."/>
            <person name="Struve C."/>
            <person name="Ingmer H."/>
            <person name="Koza A."/>
            <person name="Al-Nakeeb K."/>
            <person name="Agersoe Y."/>
        </authorList>
    </citation>
    <scope>NUCLEOTIDE SEQUENCE [LARGE SCALE GENOMIC DNA]</scope>
    <source>
        <strain evidence="6 9">DSM 20193</strain>
    </source>
</reference>
<dbReference type="PROSITE" id="PS01129">
    <property type="entry name" value="PSI_RLU"/>
    <property type="match status" value="1"/>
</dbReference>
<dbReference type="KEGG" id="lpse:FGL85_02535"/>
<dbReference type="Gene3D" id="3.30.2350.10">
    <property type="entry name" value="Pseudouridine synthase"/>
    <property type="match status" value="1"/>
</dbReference>
<evidence type="ECO:0000313" key="6">
    <source>
        <dbReference type="EMBL" id="MDG9733696.1"/>
    </source>
</evidence>
<evidence type="ECO:0000256" key="4">
    <source>
        <dbReference type="ARBA" id="ARBA00033164"/>
    </source>
</evidence>
<keyword evidence="9" id="KW-1185">Reference proteome</keyword>
<dbReference type="EMBL" id="CP042383">
    <property type="protein sequence ID" value="QEA41462.1"/>
    <property type="molecule type" value="Genomic_DNA"/>
</dbReference>
<evidence type="ECO:0000256" key="2">
    <source>
        <dbReference type="ARBA" id="ARBA00010876"/>
    </source>
</evidence>
<sequence>MTTWQYQFIISPHNAGQSVKALWTKWLIPKRIRGALRIKRHFTVNGRTVPTSYYLATNDVLVMMFDQDDFRTSSSNYRPKYNQQVTTLFENDYLVVIDKPAGMKMHPHSPTEDDTLLNYVAGDFQRRHVEASPYMVHRIDRATSGAVIIAKTPLVVPILDQLLSAKVITRTYLAWVSGVMPTKQGIIKTPIGIDAKDDRKRAVNGAEAQFAVTHWTNVHTVYQNSLLRIRLDTGRMHQIRVHLASIGHPIIGDDLYGGRHMTRLMLHSATIELPLPFDGGVKTITGPLPHDFPRQLRQ</sequence>
<feature type="domain" description="Pseudouridine synthase RsuA/RluA-like" evidence="5">
    <location>
        <begin position="93"/>
        <end position="245"/>
    </location>
</feature>
<comment type="catalytic activity">
    <reaction evidence="1">
        <text>a uridine in RNA = a pseudouridine in RNA</text>
        <dbReference type="Rhea" id="RHEA:48348"/>
        <dbReference type="Rhea" id="RHEA-COMP:12068"/>
        <dbReference type="Rhea" id="RHEA-COMP:12069"/>
        <dbReference type="ChEBI" id="CHEBI:65314"/>
        <dbReference type="ChEBI" id="CHEBI:65315"/>
    </reaction>
</comment>
<evidence type="ECO:0000313" key="8">
    <source>
        <dbReference type="Proteomes" id="UP000321296"/>
    </source>
</evidence>
<name>A0A5B8SWB0_LEUPS</name>
<evidence type="ECO:0000313" key="7">
    <source>
        <dbReference type="EMBL" id="QEA41462.1"/>
    </source>
</evidence>
<dbReference type="PANTHER" id="PTHR21600">
    <property type="entry name" value="MITOCHONDRIAL RNA PSEUDOURIDINE SYNTHASE"/>
    <property type="match status" value="1"/>
</dbReference>
<dbReference type="AlphaFoldDB" id="A0A5B8SWB0"/>
<dbReference type="Proteomes" id="UP001529201">
    <property type="component" value="Unassembled WGS sequence"/>
</dbReference>
<dbReference type="GO" id="GO:0003723">
    <property type="term" value="F:RNA binding"/>
    <property type="evidence" value="ECO:0007669"/>
    <property type="project" value="InterPro"/>
</dbReference>
<proteinExistence type="inferred from homology"/>
<organism evidence="7 8">
    <name type="scientific">Leuconostoc pseudomesenteroides</name>
    <dbReference type="NCBI Taxonomy" id="33968"/>
    <lineage>
        <taxon>Bacteria</taxon>
        <taxon>Bacillati</taxon>
        <taxon>Bacillota</taxon>
        <taxon>Bacilli</taxon>
        <taxon>Lactobacillales</taxon>
        <taxon>Lactobacillaceae</taxon>
        <taxon>Leuconostoc</taxon>
    </lineage>
</organism>
<dbReference type="EMBL" id="JARGDN010000006">
    <property type="protein sequence ID" value="MDG9733696.1"/>
    <property type="molecule type" value="Genomic_DNA"/>
</dbReference>
<accession>A0A5B8SWB0</accession>
<dbReference type="InterPro" id="IPR050188">
    <property type="entry name" value="RluA_PseudoU_synthase"/>
</dbReference>
<dbReference type="CDD" id="cd02869">
    <property type="entry name" value="PseudoU_synth_RluA_like"/>
    <property type="match status" value="1"/>
</dbReference>
<evidence type="ECO:0000256" key="1">
    <source>
        <dbReference type="ARBA" id="ARBA00000073"/>
    </source>
</evidence>
<reference evidence="7 8" key="1">
    <citation type="submission" date="2019-06" db="EMBL/GenBank/DDBJ databases">
        <title>Genome analyses of bacteria isolated from kimchi.</title>
        <authorList>
            <person name="Lee S."/>
            <person name="Ahn S."/>
            <person name="Roh S."/>
        </authorList>
    </citation>
    <scope>NUCLEOTIDE SEQUENCE [LARGE SCALE GENOMIC DNA]</scope>
    <source>
        <strain evidence="7 8">CBA3630</strain>
    </source>
</reference>
<dbReference type="PANTHER" id="PTHR21600:SF87">
    <property type="entry name" value="RNA PSEUDOURIDYLATE SYNTHASE DOMAIN-CONTAINING PROTEIN 1"/>
    <property type="match status" value="1"/>
</dbReference>
<dbReference type="GO" id="GO:0000455">
    <property type="term" value="P:enzyme-directed rRNA pseudouridine synthesis"/>
    <property type="evidence" value="ECO:0007669"/>
    <property type="project" value="TreeGrafter"/>
</dbReference>